<dbReference type="Proteomes" id="UP000232688">
    <property type="component" value="Unassembled WGS sequence"/>
</dbReference>
<dbReference type="EMBL" id="LLXJ01000960">
    <property type="protein sequence ID" value="PKC04767.1"/>
    <property type="molecule type" value="Genomic_DNA"/>
</dbReference>
<sequence length="166" mass="19279">MAVLLIKFFIFDMPYFCSYRICKIINDTESESEKKSNSKSISSCNAAEKRKFKDDELDKSDISLESTSFSYNGHIFLIIKSHVNYKSEGYNYGNPSFNNEDYNRNNDKPSLDNKDYDEEDNKGDIEIKSNCSKTSEISSYISKENDELMDDNKKFEKSEMTKMSND</sequence>
<feature type="region of interest" description="Disordered" evidence="1">
    <location>
        <begin position="94"/>
        <end position="129"/>
    </location>
</feature>
<name>A0A2N0PD91_9GLOM</name>
<evidence type="ECO:0000313" key="2">
    <source>
        <dbReference type="EMBL" id="PKC04767.1"/>
    </source>
</evidence>
<dbReference type="AlphaFoldDB" id="A0A2N0PD91"/>
<dbReference type="EMBL" id="LLXH01001060">
    <property type="protein sequence ID" value="PKC60965.1"/>
    <property type="molecule type" value="Genomic_DNA"/>
</dbReference>
<reference evidence="3 4" key="3">
    <citation type="submission" date="2017-10" db="EMBL/GenBank/DDBJ databases">
        <title>Extensive intraspecific genome diversity in a model arbuscular mycorrhizal fungus.</title>
        <authorList>
            <person name="Chen E.C.H."/>
            <person name="Morin E."/>
            <person name="Baudet D."/>
            <person name="Noel J."/>
            <person name="Ndikumana S."/>
            <person name="Charron P."/>
            <person name="St-Onge C."/>
            <person name="Giorgi J."/>
            <person name="Grigoriev I.V."/>
            <person name="Roux C."/>
            <person name="Martin F.M."/>
            <person name="Corradi N."/>
        </authorList>
    </citation>
    <scope>NUCLEOTIDE SEQUENCE [LARGE SCALE GENOMIC DNA]</scope>
    <source>
        <strain evidence="3 4">A1</strain>
    </source>
</reference>
<evidence type="ECO:0000313" key="4">
    <source>
        <dbReference type="Proteomes" id="UP000232688"/>
    </source>
</evidence>
<evidence type="ECO:0000313" key="3">
    <source>
        <dbReference type="EMBL" id="PKC60965.1"/>
    </source>
</evidence>
<accession>A0A2N0PD91</accession>
<proteinExistence type="predicted"/>
<gene>
    <name evidence="3" type="ORF">RhiirA1_467262</name>
    <name evidence="2" type="ORF">RhiirA5_421799</name>
</gene>
<protein>
    <submittedName>
        <fullName evidence="2">Uncharacterized protein</fullName>
    </submittedName>
</protein>
<dbReference type="VEuPathDB" id="FungiDB:FUN_013343"/>
<comment type="caution">
    <text evidence="2">The sequence shown here is derived from an EMBL/GenBank/DDBJ whole genome shotgun (WGS) entry which is preliminary data.</text>
</comment>
<organism evidence="2 5">
    <name type="scientific">Rhizophagus irregularis</name>
    <dbReference type="NCBI Taxonomy" id="588596"/>
    <lineage>
        <taxon>Eukaryota</taxon>
        <taxon>Fungi</taxon>
        <taxon>Fungi incertae sedis</taxon>
        <taxon>Mucoromycota</taxon>
        <taxon>Glomeromycotina</taxon>
        <taxon>Glomeromycetes</taxon>
        <taxon>Glomerales</taxon>
        <taxon>Glomeraceae</taxon>
        <taxon>Rhizophagus</taxon>
    </lineage>
</organism>
<dbReference type="Proteomes" id="UP000232722">
    <property type="component" value="Unassembled WGS sequence"/>
</dbReference>
<evidence type="ECO:0000256" key="1">
    <source>
        <dbReference type="SAM" id="MobiDB-lite"/>
    </source>
</evidence>
<evidence type="ECO:0000313" key="5">
    <source>
        <dbReference type="Proteomes" id="UP000232722"/>
    </source>
</evidence>
<reference evidence="2 5" key="2">
    <citation type="submission" date="2017-09" db="EMBL/GenBank/DDBJ databases">
        <title>Extensive intraspecific genome diversity in a model arbuscular mycorrhizal fungus.</title>
        <authorList>
            <person name="Chen E.C."/>
            <person name="Morin E."/>
            <person name="Beaudet D."/>
            <person name="Noel J."/>
            <person name="Ndikumana S."/>
            <person name="Charron P."/>
            <person name="St-Onge C."/>
            <person name="Giorgi J."/>
            <person name="Grigoriev I.V."/>
            <person name="Roux C."/>
            <person name="Martin F.M."/>
            <person name="Corradi N."/>
        </authorList>
    </citation>
    <scope>NUCLEOTIDE SEQUENCE [LARGE SCALE GENOMIC DNA]</scope>
    <source>
        <strain evidence="2 5">A5</strain>
    </source>
</reference>
<reference evidence="2 5" key="1">
    <citation type="submission" date="2016-04" db="EMBL/GenBank/DDBJ databases">
        <title>Genome analyses suggest a sexual origin of heterokaryosis in a supposedly ancient asexual fungus.</title>
        <authorList>
            <person name="Ropars J."/>
            <person name="Sedzielewska K."/>
            <person name="Noel J."/>
            <person name="Charron P."/>
            <person name="Farinelli L."/>
            <person name="Marton T."/>
            <person name="Kruger M."/>
            <person name="Pelin A."/>
            <person name="Brachmann A."/>
            <person name="Corradi N."/>
        </authorList>
    </citation>
    <scope>NUCLEOTIDE SEQUENCE [LARGE SCALE GENOMIC DNA]</scope>
    <source>
        <strain evidence="2 5">A5</strain>
    </source>
</reference>
<dbReference type="VEuPathDB" id="FungiDB:RhiirA1_467262"/>
<reference evidence="3 4" key="4">
    <citation type="submission" date="2017-10" db="EMBL/GenBank/DDBJ databases">
        <title>Genome analyses suggest a sexual origin of heterokaryosis in a supposedly ancient asexual fungus.</title>
        <authorList>
            <person name="Corradi N."/>
            <person name="Sedzielewska K."/>
            <person name="Noel J."/>
            <person name="Charron P."/>
            <person name="Farinelli L."/>
            <person name="Marton T."/>
            <person name="Kruger M."/>
            <person name="Pelin A."/>
            <person name="Brachmann A."/>
            <person name="Corradi N."/>
        </authorList>
    </citation>
    <scope>NUCLEOTIDE SEQUENCE [LARGE SCALE GENOMIC DNA]</scope>
    <source>
        <strain evidence="3 4">A1</strain>
    </source>
</reference>
<feature type="compositionally biased region" description="Basic and acidic residues" evidence="1">
    <location>
        <begin position="101"/>
        <end position="114"/>
    </location>
</feature>